<dbReference type="CDD" id="cd08946">
    <property type="entry name" value="SDR_e"/>
    <property type="match status" value="1"/>
</dbReference>
<dbReference type="InterPro" id="IPR036291">
    <property type="entry name" value="NAD(P)-bd_dom_sf"/>
</dbReference>
<dbReference type="PANTHER" id="PTHR43103">
    <property type="entry name" value="NUCLEOSIDE-DIPHOSPHATE-SUGAR EPIMERASE"/>
    <property type="match status" value="1"/>
</dbReference>
<organism evidence="2 3">
    <name type="scientific">Paenarthrobacter nicotinovorans</name>
    <name type="common">Arthrobacter nicotinovorans</name>
    <dbReference type="NCBI Taxonomy" id="29320"/>
    <lineage>
        <taxon>Bacteria</taxon>
        <taxon>Bacillati</taxon>
        <taxon>Actinomycetota</taxon>
        <taxon>Actinomycetes</taxon>
        <taxon>Micrococcales</taxon>
        <taxon>Micrococcaceae</taxon>
        <taxon>Paenarthrobacter</taxon>
    </lineage>
</organism>
<comment type="caution">
    <text evidence="2">The sequence shown here is derived from an EMBL/GenBank/DDBJ whole genome shotgun (WGS) entry which is preliminary data.</text>
</comment>
<dbReference type="Gene3D" id="3.40.50.720">
    <property type="entry name" value="NAD(P)-binding Rossmann-like Domain"/>
    <property type="match status" value="1"/>
</dbReference>
<dbReference type="EMBL" id="JBBMFV010000004">
    <property type="protein sequence ID" value="MEO3941888.1"/>
    <property type="molecule type" value="Genomic_DNA"/>
</dbReference>
<proteinExistence type="predicted"/>
<keyword evidence="3" id="KW-1185">Reference proteome</keyword>
<dbReference type="Pfam" id="PF01370">
    <property type="entry name" value="Epimerase"/>
    <property type="match status" value="1"/>
</dbReference>
<dbReference type="PANTHER" id="PTHR43103:SF6">
    <property type="entry name" value="PUTATIVE-RELATED"/>
    <property type="match status" value="1"/>
</dbReference>
<dbReference type="SUPFAM" id="SSF51735">
    <property type="entry name" value="NAD(P)-binding Rossmann-fold domains"/>
    <property type="match status" value="1"/>
</dbReference>
<feature type="domain" description="NAD-dependent epimerase/dehydratase" evidence="1">
    <location>
        <begin position="4"/>
        <end position="241"/>
    </location>
</feature>
<dbReference type="InterPro" id="IPR001509">
    <property type="entry name" value="Epimerase_deHydtase"/>
</dbReference>
<reference evidence="2 3" key="1">
    <citation type="journal article" date="2024" name="Appl. Microbiol. Biotechnol.">
        <title>Biosynthetic gene clusters with biotechnological applications in novel Antarctic isolates from Actinomycetota.</title>
        <authorList>
            <person name="Bruna P."/>
            <person name="Nunez-Montero K."/>
            <person name="Contreras M.J."/>
            <person name="Leal K."/>
            <person name="Garcia M."/>
            <person name="Abanto M."/>
            <person name="Barrientos L."/>
        </authorList>
    </citation>
    <scope>NUCLEOTIDE SEQUENCE [LARGE SCALE GENOMIC DNA]</scope>
    <source>
        <strain evidence="2 3">Se16.17</strain>
    </source>
</reference>
<dbReference type="Proteomes" id="UP001448614">
    <property type="component" value="Unassembled WGS sequence"/>
</dbReference>
<evidence type="ECO:0000313" key="3">
    <source>
        <dbReference type="Proteomes" id="UP001448614"/>
    </source>
</evidence>
<sequence>MSRIFVTGGSGRLGRSVVAGLADAGHKVISVDRDAIPAEQLPAGAEQHTADLLAPGEAERLIRETAPDAVIHLAAIAVPFSAPEDVIFSTNTRLAYAVVSAATDAGVPKIVTASSPTALGYGSPAGWLPPSFPLDEQTPPKPWNAYALSKLIAEQTVQMFAAAQGDRIRYAAFRPCYVLSPEEWEGAPTQQGHTIRERLDDPALSAPALFNYVDARDVADFLDVLLEKMDSIPNGQVFFVGAKDALATAPLSELFPRFLPGSGPLTEHLTGTSPAFSIDKARELLGWEPKRSWRTELAPPYEGADTAASEQAALNGAAQNGAALNGAAPNGATLNQAALDHAVLNDENPSGLVPAGATKETP</sequence>
<name>A0ABV0GTH4_PAENI</name>
<protein>
    <submittedName>
        <fullName evidence="2">NAD(P)-dependent oxidoreductase</fullName>
    </submittedName>
</protein>
<dbReference type="RefSeq" id="WP_347782704.1">
    <property type="nucleotide sequence ID" value="NZ_JBBMFV010000004.1"/>
</dbReference>
<evidence type="ECO:0000313" key="2">
    <source>
        <dbReference type="EMBL" id="MEO3941888.1"/>
    </source>
</evidence>
<gene>
    <name evidence="2" type="ORF">V3C41_12485</name>
</gene>
<accession>A0ABV0GTH4</accession>
<evidence type="ECO:0000259" key="1">
    <source>
        <dbReference type="Pfam" id="PF01370"/>
    </source>
</evidence>